<proteinExistence type="predicted"/>
<evidence type="ECO:0000259" key="7">
    <source>
        <dbReference type="Pfam" id="PF01435"/>
    </source>
</evidence>
<accession>X0TJ00</accession>
<dbReference type="GO" id="GO:0046872">
    <property type="term" value="F:metal ion binding"/>
    <property type="evidence" value="ECO:0007669"/>
    <property type="project" value="UniProtKB-KW"/>
</dbReference>
<keyword evidence="4" id="KW-0378">Hydrolase</keyword>
<dbReference type="Gene3D" id="3.30.2010.10">
    <property type="entry name" value="Metalloproteases ('zincins'), catalytic domain"/>
    <property type="match status" value="1"/>
</dbReference>
<evidence type="ECO:0000256" key="3">
    <source>
        <dbReference type="ARBA" id="ARBA00022723"/>
    </source>
</evidence>
<comment type="caution">
    <text evidence="8">The sequence shown here is derived from an EMBL/GenBank/DDBJ whole genome shotgun (WGS) entry which is preliminary data.</text>
</comment>
<dbReference type="Pfam" id="PF01435">
    <property type="entry name" value="Peptidase_M48"/>
    <property type="match status" value="1"/>
</dbReference>
<evidence type="ECO:0000256" key="1">
    <source>
        <dbReference type="ARBA" id="ARBA00001947"/>
    </source>
</evidence>
<dbReference type="EMBL" id="BARS01019083">
    <property type="protein sequence ID" value="GAF87246.1"/>
    <property type="molecule type" value="Genomic_DNA"/>
</dbReference>
<keyword evidence="3" id="KW-0479">Metal-binding</keyword>
<keyword evidence="2" id="KW-0645">Protease</keyword>
<keyword evidence="6" id="KW-0482">Metalloprotease</keyword>
<feature type="domain" description="Peptidase M48" evidence="7">
    <location>
        <begin position="15"/>
        <end position="198"/>
    </location>
</feature>
<evidence type="ECO:0000313" key="8">
    <source>
        <dbReference type="EMBL" id="GAF87246.1"/>
    </source>
</evidence>
<sequence length="274" mass="29699">QFSTDYGTVQDSGLNDYVNNVGSKLGTASHRPNMPYSIRVVNANYINAYAFPGGSIALTRGLLVELENEAELAALLGHEVGHISARHAAEQAGKTMVTQAALVSGAVLASAADARLGNAVYGLGSTGAGALLSHYSRNNERESDALGLAYMTKTGYNPQGMLGLTDVLRRQNKSQPGAIETMFATHPPSDERYRNAQKAIENTYASYSGLPFYRERFMDSAEGVRKLKPTVKELQRGEALFTRKAFAKSEVSFRNAVRMTPRDYPTNLLLAKSL</sequence>
<dbReference type="GO" id="GO:0004222">
    <property type="term" value="F:metalloendopeptidase activity"/>
    <property type="evidence" value="ECO:0007669"/>
    <property type="project" value="InterPro"/>
</dbReference>
<dbReference type="GO" id="GO:0051603">
    <property type="term" value="P:proteolysis involved in protein catabolic process"/>
    <property type="evidence" value="ECO:0007669"/>
    <property type="project" value="TreeGrafter"/>
</dbReference>
<organism evidence="8">
    <name type="scientific">marine sediment metagenome</name>
    <dbReference type="NCBI Taxonomy" id="412755"/>
    <lineage>
        <taxon>unclassified sequences</taxon>
        <taxon>metagenomes</taxon>
        <taxon>ecological metagenomes</taxon>
    </lineage>
</organism>
<feature type="non-terminal residue" evidence="8">
    <location>
        <position position="274"/>
    </location>
</feature>
<comment type="cofactor">
    <cofactor evidence="1">
        <name>Zn(2+)</name>
        <dbReference type="ChEBI" id="CHEBI:29105"/>
    </cofactor>
</comment>
<dbReference type="GO" id="GO:0016020">
    <property type="term" value="C:membrane"/>
    <property type="evidence" value="ECO:0007669"/>
    <property type="project" value="TreeGrafter"/>
</dbReference>
<dbReference type="PANTHER" id="PTHR22726:SF1">
    <property type="entry name" value="METALLOENDOPEPTIDASE OMA1, MITOCHONDRIAL"/>
    <property type="match status" value="1"/>
</dbReference>
<keyword evidence="5" id="KW-0862">Zinc</keyword>
<reference evidence="8" key="1">
    <citation type="journal article" date="2014" name="Front. Microbiol.">
        <title>High frequency of phylogenetically diverse reductive dehalogenase-homologous genes in deep subseafloor sedimentary metagenomes.</title>
        <authorList>
            <person name="Kawai M."/>
            <person name="Futagami T."/>
            <person name="Toyoda A."/>
            <person name="Takaki Y."/>
            <person name="Nishi S."/>
            <person name="Hori S."/>
            <person name="Arai W."/>
            <person name="Tsubouchi T."/>
            <person name="Morono Y."/>
            <person name="Uchiyama I."/>
            <person name="Ito T."/>
            <person name="Fujiyama A."/>
            <person name="Inagaki F."/>
            <person name="Takami H."/>
        </authorList>
    </citation>
    <scope>NUCLEOTIDE SEQUENCE</scope>
    <source>
        <strain evidence="8">Expedition CK06-06</strain>
    </source>
</reference>
<dbReference type="InterPro" id="IPR001915">
    <property type="entry name" value="Peptidase_M48"/>
</dbReference>
<gene>
    <name evidence="8" type="ORF">S01H1_30961</name>
</gene>
<evidence type="ECO:0000256" key="6">
    <source>
        <dbReference type="ARBA" id="ARBA00023049"/>
    </source>
</evidence>
<dbReference type="AlphaFoldDB" id="X0TJ00"/>
<evidence type="ECO:0000256" key="5">
    <source>
        <dbReference type="ARBA" id="ARBA00022833"/>
    </source>
</evidence>
<dbReference type="PANTHER" id="PTHR22726">
    <property type="entry name" value="METALLOENDOPEPTIDASE OMA1"/>
    <property type="match status" value="1"/>
</dbReference>
<evidence type="ECO:0000256" key="4">
    <source>
        <dbReference type="ARBA" id="ARBA00022801"/>
    </source>
</evidence>
<feature type="non-terminal residue" evidence="8">
    <location>
        <position position="1"/>
    </location>
</feature>
<protein>
    <recommendedName>
        <fullName evidence="7">Peptidase M48 domain-containing protein</fullName>
    </recommendedName>
</protein>
<evidence type="ECO:0000256" key="2">
    <source>
        <dbReference type="ARBA" id="ARBA00022670"/>
    </source>
</evidence>
<dbReference type="InterPro" id="IPR051156">
    <property type="entry name" value="Mito/Outer_Membr_Metalloprot"/>
</dbReference>
<name>X0TJ00_9ZZZZ</name>